<protein>
    <recommendedName>
        <fullName evidence="5">Poly [ADP-ribose] polymerase</fullName>
        <shortName evidence="5">PARP</shortName>
        <ecNumber evidence="5">2.4.2.-</ecNumber>
    </recommendedName>
</protein>
<gene>
    <name evidence="7" type="ORF">POPTR_009G136500</name>
</gene>
<evidence type="ECO:0000259" key="6">
    <source>
        <dbReference type="PROSITE" id="PS51059"/>
    </source>
</evidence>
<dbReference type="GO" id="GO:0003950">
    <property type="term" value="F:NAD+ poly-ADP-ribosyltransferase activity"/>
    <property type="evidence" value="ECO:0007669"/>
    <property type="project" value="UniProtKB-UniRule"/>
</dbReference>
<dbReference type="Pfam" id="PF00644">
    <property type="entry name" value="PARP"/>
    <property type="match status" value="1"/>
</dbReference>
<dbReference type="EC" id="2.4.2.-" evidence="5"/>
<dbReference type="Proteomes" id="UP000006729">
    <property type="component" value="Chromosome 9"/>
</dbReference>
<dbReference type="Gene3D" id="3.90.228.10">
    <property type="match status" value="1"/>
</dbReference>
<reference evidence="7 8" key="1">
    <citation type="journal article" date="2006" name="Science">
        <title>The genome of black cottonwood, Populus trichocarpa (Torr. &amp; Gray).</title>
        <authorList>
            <person name="Tuskan G.A."/>
            <person name="Difazio S."/>
            <person name="Jansson S."/>
            <person name="Bohlmann J."/>
            <person name="Grigoriev I."/>
            <person name="Hellsten U."/>
            <person name="Putnam N."/>
            <person name="Ralph S."/>
            <person name="Rombauts S."/>
            <person name="Salamov A."/>
            <person name="Schein J."/>
            <person name="Sterck L."/>
            <person name="Aerts A."/>
            <person name="Bhalerao R.R."/>
            <person name="Bhalerao R.P."/>
            <person name="Blaudez D."/>
            <person name="Boerjan W."/>
            <person name="Brun A."/>
            <person name="Brunner A."/>
            <person name="Busov V."/>
            <person name="Campbell M."/>
            <person name="Carlson J."/>
            <person name="Chalot M."/>
            <person name="Chapman J."/>
            <person name="Chen G.L."/>
            <person name="Cooper D."/>
            <person name="Coutinho P.M."/>
            <person name="Couturier J."/>
            <person name="Covert S."/>
            <person name="Cronk Q."/>
            <person name="Cunningham R."/>
            <person name="Davis J."/>
            <person name="Degroeve S."/>
            <person name="Dejardin A."/>
            <person name="Depamphilis C."/>
            <person name="Detter J."/>
            <person name="Dirks B."/>
            <person name="Dubchak I."/>
            <person name="Duplessis S."/>
            <person name="Ehlting J."/>
            <person name="Ellis B."/>
            <person name="Gendler K."/>
            <person name="Goodstein D."/>
            <person name="Gribskov M."/>
            <person name="Grimwood J."/>
            <person name="Groover A."/>
            <person name="Gunter L."/>
            <person name="Hamberger B."/>
            <person name="Heinze B."/>
            <person name="Helariutta Y."/>
            <person name="Henrissat B."/>
            <person name="Holligan D."/>
            <person name="Holt R."/>
            <person name="Huang W."/>
            <person name="Islam-Faridi N."/>
            <person name="Jones S."/>
            <person name="Jones-Rhoades M."/>
            <person name="Jorgensen R."/>
            <person name="Joshi C."/>
            <person name="Kangasjarvi J."/>
            <person name="Karlsson J."/>
            <person name="Kelleher C."/>
            <person name="Kirkpatrick R."/>
            <person name="Kirst M."/>
            <person name="Kohler A."/>
            <person name="Kalluri U."/>
            <person name="Larimer F."/>
            <person name="Leebens-Mack J."/>
            <person name="Leple J.C."/>
            <person name="Locascio P."/>
            <person name="Lou Y."/>
            <person name="Lucas S."/>
            <person name="Martin F."/>
            <person name="Montanini B."/>
            <person name="Napoli C."/>
            <person name="Nelson D.R."/>
            <person name="Nelson C."/>
            <person name="Nieminen K."/>
            <person name="Nilsson O."/>
            <person name="Pereda V."/>
            <person name="Peter G."/>
            <person name="Philippe R."/>
            <person name="Pilate G."/>
            <person name="Poliakov A."/>
            <person name="Razumovskaya J."/>
            <person name="Richardson P."/>
            <person name="Rinaldi C."/>
            <person name="Ritland K."/>
            <person name="Rouze P."/>
            <person name="Ryaboy D."/>
            <person name="Schmutz J."/>
            <person name="Schrader J."/>
            <person name="Segerman B."/>
            <person name="Shin H."/>
            <person name="Siddiqui A."/>
            <person name="Sterky F."/>
            <person name="Terry A."/>
            <person name="Tsai C.J."/>
            <person name="Uberbacher E."/>
            <person name="Unneberg P."/>
            <person name="Vahala J."/>
            <person name="Wall K."/>
            <person name="Wessler S."/>
            <person name="Yang G."/>
            <person name="Yin T."/>
            <person name="Douglas C."/>
            <person name="Marra M."/>
            <person name="Sandberg G."/>
            <person name="Van de Peer Y."/>
            <person name="Rokhsar D."/>
        </authorList>
    </citation>
    <scope>NUCLEOTIDE SEQUENCE [LARGE SCALE GENOMIC DNA]</scope>
    <source>
        <strain evidence="8">cv. Nisqually</strain>
        <strain evidence="7">Nisqually-1</strain>
    </source>
</reference>
<evidence type="ECO:0000313" key="8">
    <source>
        <dbReference type="Proteomes" id="UP000006729"/>
    </source>
</evidence>
<evidence type="ECO:0000313" key="7">
    <source>
        <dbReference type="EMBL" id="RQO95888.1"/>
    </source>
</evidence>
<evidence type="ECO:0000256" key="4">
    <source>
        <dbReference type="ARBA" id="ARBA00033987"/>
    </source>
</evidence>
<evidence type="ECO:0000256" key="5">
    <source>
        <dbReference type="RuleBase" id="RU362114"/>
    </source>
</evidence>
<dbReference type="SUPFAM" id="SSF56399">
    <property type="entry name" value="ADP-ribosylation"/>
    <property type="match status" value="1"/>
</dbReference>
<comment type="catalytic activity">
    <reaction evidence="4">
        <text>NAD(+) + (ADP-D-ribosyl)n-acceptor = nicotinamide + (ADP-D-ribosyl)n+1-acceptor + H(+).</text>
        <dbReference type="EC" id="2.4.2.30"/>
    </reaction>
</comment>
<dbReference type="EMBL" id="CM009298">
    <property type="protein sequence ID" value="RQO95888.1"/>
    <property type="molecule type" value="Genomic_DNA"/>
</dbReference>
<dbReference type="EMBL" id="CM009298">
    <property type="protein sequence ID" value="RQO95887.1"/>
    <property type="molecule type" value="Genomic_DNA"/>
</dbReference>
<sequence length="107" mass="11840">MAGDIVFFPNARLIQSQSNYCSTKGVGGTSPNLSDAKTLDDGAVVPLGKPEEQQGSKVEQTKVICGAISNIVYNVDQIRMRYVVQVNLKFDHLIPLLQDKKYRKNLN</sequence>
<feature type="domain" description="PARP catalytic" evidence="6">
    <location>
        <begin position="1"/>
        <end position="95"/>
    </location>
</feature>
<keyword evidence="8" id="KW-1185">Reference proteome</keyword>
<dbReference type="InterPro" id="IPR012317">
    <property type="entry name" value="Poly(ADP-ribose)pol_cat_dom"/>
</dbReference>
<reference evidence="7" key="2">
    <citation type="submission" date="2017-07" db="EMBL/GenBank/DDBJ databases">
        <title>WGS assembly of Populus trichocarpa.</title>
        <authorList>
            <person name="Tuskan G."/>
            <person name="Difazio S."/>
            <person name="Jansson S."/>
            <person name="Bohlmann J."/>
            <person name="Grigoriev I."/>
            <person name="Hellsten U."/>
            <person name="Putnam N."/>
            <person name="Ralph S."/>
            <person name="Rombauts S."/>
            <person name="Salamov A."/>
            <person name="Schein J."/>
            <person name="Sterck L."/>
            <person name="Aerts A."/>
            <person name="Bhalerao R."/>
            <person name="Bhalerao R."/>
            <person name="Blaudez D."/>
            <person name="Boerjan W."/>
            <person name="Brun A."/>
            <person name="Brunner A."/>
            <person name="Busov V."/>
            <person name="Campbell M."/>
            <person name="Carlson J."/>
            <person name="Chalot M."/>
            <person name="Chapman J."/>
            <person name="Chen G."/>
            <person name="Cooper D."/>
            <person name="Coutinho P."/>
            <person name="Couturier J."/>
            <person name="Covert S."/>
            <person name="Cronk Q."/>
            <person name="Cunningham R."/>
            <person name="Davis J."/>
            <person name="Degroeve S."/>
            <person name="Dejardin A."/>
            <person name="Depamphilis C."/>
            <person name="Detter J."/>
            <person name="Dirks B."/>
            <person name="Dubchak I."/>
            <person name="Duplessis S."/>
            <person name="Ehlting J."/>
            <person name="Ellis B."/>
            <person name="Gendler K."/>
            <person name="Goodstein D."/>
            <person name="Gribskov M."/>
            <person name="Grimwood J."/>
            <person name="Groover A."/>
            <person name="Gunter L."/>
            <person name="Hamberger B."/>
            <person name="Heinze B."/>
            <person name="Helariutta Y."/>
            <person name="Henrissat B."/>
            <person name="Holligan D."/>
            <person name="Holt R."/>
            <person name="Huang W."/>
            <person name="Islam-Faridi N."/>
            <person name="Jones S."/>
            <person name="Jones-Rhoades M."/>
            <person name="Jorgensen R."/>
            <person name="Joshi C."/>
            <person name="Kangasjarvi J."/>
            <person name="Karlsson J."/>
            <person name="Kelleher C."/>
            <person name="Kirkpatrick R."/>
            <person name="Kirst M."/>
            <person name="Kohler A."/>
            <person name="Kalluri U."/>
            <person name="Larimer F."/>
            <person name="Leebens-Mack J."/>
            <person name="Leple J."/>
            <person name="Locascio P."/>
            <person name="Lou Y."/>
            <person name="Lucas S."/>
            <person name="Martin F."/>
            <person name="Montanini B."/>
            <person name="Napoli C."/>
            <person name="Nelson D."/>
            <person name="Nelson C."/>
            <person name="Nieminen K."/>
            <person name="Nilsson O."/>
            <person name="Pereda V."/>
            <person name="Peter G."/>
            <person name="Philippe R."/>
            <person name="Pilate G."/>
            <person name="Poliakov A."/>
            <person name="Razumovskaya J."/>
            <person name="Richardson P."/>
            <person name="Rinaldi C."/>
            <person name="Ritland K."/>
            <person name="Rouze P."/>
            <person name="Ryaboy D."/>
            <person name="Schmutz J."/>
            <person name="Schrader J."/>
            <person name="Segerman B."/>
            <person name="Shin H."/>
            <person name="Siddiqui A."/>
            <person name="Sterky F."/>
            <person name="Terry A."/>
            <person name="Tsai C."/>
            <person name="Uberbacher E."/>
            <person name="Unneberg P."/>
            <person name="Vahala J."/>
            <person name="Wall K."/>
            <person name="Wessler S."/>
            <person name="Yang G."/>
            <person name="Yin T."/>
            <person name="Douglas C."/>
            <person name="Marra M."/>
            <person name="Sandberg G."/>
            <person name="Van De Peer Y."/>
            <person name="Rokhsar D."/>
        </authorList>
    </citation>
    <scope>NUCLEOTIDE SEQUENCE</scope>
    <source>
        <strain evidence="7">Nisqually-1</strain>
    </source>
</reference>
<evidence type="ECO:0000256" key="2">
    <source>
        <dbReference type="ARBA" id="ARBA00022679"/>
    </source>
</evidence>
<name>A0A3N7GZR8_POPTR</name>
<dbReference type="PROSITE" id="PS51059">
    <property type="entry name" value="PARP_CATALYTIC"/>
    <property type="match status" value="1"/>
</dbReference>
<keyword evidence="2 5" id="KW-0808">Transferase</keyword>
<keyword evidence="1 5" id="KW-0328">Glycosyltransferase</keyword>
<evidence type="ECO:0000256" key="1">
    <source>
        <dbReference type="ARBA" id="ARBA00022676"/>
    </source>
</evidence>
<dbReference type="STRING" id="3694.A0A3N7GZR8"/>
<evidence type="ECO:0000256" key="3">
    <source>
        <dbReference type="ARBA" id="ARBA00023027"/>
    </source>
</evidence>
<proteinExistence type="predicted"/>
<keyword evidence="3 5" id="KW-0520">NAD</keyword>
<dbReference type="PANTHER" id="PTHR10459:SF60">
    <property type="entry name" value="POLY [ADP-RIBOSE] POLYMERASE 2"/>
    <property type="match status" value="1"/>
</dbReference>
<dbReference type="InterPro" id="IPR050800">
    <property type="entry name" value="ARTD/PARP"/>
</dbReference>
<dbReference type="InParanoid" id="A0A3N7GZR8"/>
<dbReference type="EMBL" id="CM009298">
    <property type="protein sequence ID" value="RQO95885.1"/>
    <property type="molecule type" value="Genomic_DNA"/>
</dbReference>
<organism evidence="7 8">
    <name type="scientific">Populus trichocarpa</name>
    <name type="common">Western balsam poplar</name>
    <name type="synonym">Populus balsamifera subsp. trichocarpa</name>
    <dbReference type="NCBI Taxonomy" id="3694"/>
    <lineage>
        <taxon>Eukaryota</taxon>
        <taxon>Viridiplantae</taxon>
        <taxon>Streptophyta</taxon>
        <taxon>Embryophyta</taxon>
        <taxon>Tracheophyta</taxon>
        <taxon>Spermatophyta</taxon>
        <taxon>Magnoliopsida</taxon>
        <taxon>eudicotyledons</taxon>
        <taxon>Gunneridae</taxon>
        <taxon>Pentapetalae</taxon>
        <taxon>rosids</taxon>
        <taxon>fabids</taxon>
        <taxon>Malpighiales</taxon>
        <taxon>Salicaceae</taxon>
        <taxon>Saliceae</taxon>
        <taxon>Populus</taxon>
    </lineage>
</organism>
<dbReference type="PANTHER" id="PTHR10459">
    <property type="entry name" value="DNA LIGASE"/>
    <property type="match status" value="1"/>
</dbReference>
<dbReference type="AlphaFoldDB" id="A0A3N7GZR8"/>
<dbReference type="EMBL" id="CM009298">
    <property type="protein sequence ID" value="RQO95886.1"/>
    <property type="molecule type" value="Genomic_DNA"/>
</dbReference>
<accession>A0A3N7GZR8</accession>